<sequence length="67" mass="7345">MTDTLVAVEPSDEHDDGIVEVPADRSVDELEVARELVRQAREAGVRLTGLRWVAQSDDENGARDGAR</sequence>
<gene>
    <name evidence="1" type="ORF">GORBP_036_00050</name>
</gene>
<evidence type="ECO:0000313" key="1">
    <source>
        <dbReference type="EMBL" id="GAB84226.1"/>
    </source>
</evidence>
<comment type="caution">
    <text evidence="1">The sequence shown here is derived from an EMBL/GenBank/DDBJ whole genome shotgun (WGS) entry which is preliminary data.</text>
</comment>
<reference evidence="1 2" key="1">
    <citation type="submission" date="2012-08" db="EMBL/GenBank/DDBJ databases">
        <title>Whole genome shotgun sequence of Gordonia rubripertincta NBRC 101908.</title>
        <authorList>
            <person name="Takarada H."/>
            <person name="Hosoyama A."/>
            <person name="Tsuchikane K."/>
            <person name="Katsumata H."/>
            <person name="Baba S."/>
            <person name="Ohji S."/>
            <person name="Yamazaki S."/>
            <person name="Fujita N."/>
        </authorList>
    </citation>
    <scope>NUCLEOTIDE SEQUENCE [LARGE SCALE GENOMIC DNA]</scope>
    <source>
        <strain evidence="1 2">NBRC 101908</strain>
    </source>
</reference>
<dbReference type="Proteomes" id="UP000010744">
    <property type="component" value="Unassembled WGS sequence"/>
</dbReference>
<dbReference type="EMBL" id="BAHB01000036">
    <property type="protein sequence ID" value="GAB84226.1"/>
    <property type="molecule type" value="Genomic_DNA"/>
</dbReference>
<accession>A0ABQ0HPM7</accession>
<protein>
    <submittedName>
        <fullName evidence="1">Transposase</fullName>
    </submittedName>
</protein>
<keyword evidence="2" id="KW-1185">Reference proteome</keyword>
<proteinExistence type="predicted"/>
<evidence type="ECO:0000313" key="2">
    <source>
        <dbReference type="Proteomes" id="UP000010744"/>
    </source>
</evidence>
<name>A0ABQ0HPM7_GORRU</name>
<organism evidence="1 2">
    <name type="scientific">Gordonia rubripertincta NBRC 101908</name>
    <dbReference type="NCBI Taxonomy" id="1077975"/>
    <lineage>
        <taxon>Bacteria</taxon>
        <taxon>Bacillati</taxon>
        <taxon>Actinomycetota</taxon>
        <taxon>Actinomycetes</taxon>
        <taxon>Mycobacteriales</taxon>
        <taxon>Gordoniaceae</taxon>
        <taxon>Gordonia</taxon>
    </lineage>
</organism>